<dbReference type="InterPro" id="IPR006094">
    <property type="entry name" value="Oxid_FAD_bind_N"/>
</dbReference>
<evidence type="ECO:0000256" key="4">
    <source>
        <dbReference type="ARBA" id="ARBA00022512"/>
    </source>
</evidence>
<keyword evidence="8" id="KW-0547">Nucleotide-binding</keyword>
<dbReference type="Gramene" id="A02p35670.2_BraZ1">
    <property type="protein sequence ID" value="A02p35670.2_BraZ1.CDS"/>
    <property type="gene ID" value="A02g35670.2_BraZ1"/>
</dbReference>
<dbReference type="InterPro" id="IPR012951">
    <property type="entry name" value="BBE"/>
</dbReference>
<organism evidence="15 16">
    <name type="scientific">Brassica campestris</name>
    <name type="common">Field mustard</name>
    <dbReference type="NCBI Taxonomy" id="3711"/>
    <lineage>
        <taxon>Eukaryota</taxon>
        <taxon>Viridiplantae</taxon>
        <taxon>Streptophyta</taxon>
        <taxon>Embryophyta</taxon>
        <taxon>Tracheophyta</taxon>
        <taxon>Spermatophyta</taxon>
        <taxon>Magnoliopsida</taxon>
        <taxon>eudicotyledons</taxon>
        <taxon>Gunneridae</taxon>
        <taxon>Pentapetalae</taxon>
        <taxon>rosids</taxon>
        <taxon>malvids</taxon>
        <taxon>Brassicales</taxon>
        <taxon>Brassicaceae</taxon>
        <taxon>Brassiceae</taxon>
        <taxon>Brassica</taxon>
    </lineage>
</organism>
<reference evidence="15 16" key="1">
    <citation type="submission" date="2021-07" db="EMBL/GenBank/DDBJ databases">
        <authorList>
            <consortium name="Genoscope - CEA"/>
            <person name="William W."/>
        </authorList>
    </citation>
    <scope>NUCLEOTIDE SEQUENCE [LARGE SCALE GENOMIC DNA]</scope>
</reference>
<feature type="region of interest" description="Disordered" evidence="13">
    <location>
        <begin position="522"/>
        <end position="639"/>
    </location>
</feature>
<keyword evidence="9" id="KW-0274">FAD</keyword>
<evidence type="ECO:0000313" key="15">
    <source>
        <dbReference type="EMBL" id="CAG7894615.1"/>
    </source>
</evidence>
<evidence type="ECO:0000256" key="3">
    <source>
        <dbReference type="ARBA" id="ARBA00005466"/>
    </source>
</evidence>
<feature type="compositionally biased region" description="Basic and acidic residues" evidence="13">
    <location>
        <begin position="601"/>
        <end position="619"/>
    </location>
</feature>
<dbReference type="SUPFAM" id="SSF56176">
    <property type="entry name" value="FAD-binding/transporter-associated domain-like"/>
    <property type="match status" value="1"/>
</dbReference>
<dbReference type="Pfam" id="PF08031">
    <property type="entry name" value="BBE"/>
    <property type="match status" value="1"/>
</dbReference>
<evidence type="ECO:0000256" key="1">
    <source>
        <dbReference type="ARBA" id="ARBA00001974"/>
    </source>
</evidence>
<evidence type="ECO:0000256" key="10">
    <source>
        <dbReference type="ARBA" id="ARBA00023002"/>
    </source>
</evidence>
<dbReference type="Proteomes" id="UP000694005">
    <property type="component" value="Chromosome A02"/>
</dbReference>
<dbReference type="InterPro" id="IPR036318">
    <property type="entry name" value="FAD-bd_PCMH-like_sf"/>
</dbReference>
<evidence type="ECO:0000256" key="12">
    <source>
        <dbReference type="ARBA" id="ARBA00023180"/>
    </source>
</evidence>
<dbReference type="FunFam" id="3.30.43.10:FF:000004">
    <property type="entry name" value="Berberine bridge enzyme-like 15"/>
    <property type="match status" value="1"/>
</dbReference>
<dbReference type="InterPro" id="IPR016169">
    <property type="entry name" value="FAD-bd_PCMH_sub2"/>
</dbReference>
<dbReference type="Gene3D" id="3.30.43.10">
    <property type="entry name" value="Uridine Diphospho-n-acetylenolpyruvylglucosamine Reductase, domain 2"/>
    <property type="match status" value="1"/>
</dbReference>
<evidence type="ECO:0000256" key="5">
    <source>
        <dbReference type="ARBA" id="ARBA00022525"/>
    </source>
</evidence>
<comment type="cofactor">
    <cofactor evidence="1">
        <name>FAD</name>
        <dbReference type="ChEBI" id="CHEBI:57692"/>
    </cofactor>
</comment>
<dbReference type="GO" id="GO:0071949">
    <property type="term" value="F:FAD binding"/>
    <property type="evidence" value="ECO:0007669"/>
    <property type="project" value="InterPro"/>
</dbReference>
<dbReference type="InterPro" id="IPR016167">
    <property type="entry name" value="FAD-bd_PCMH_sub1"/>
</dbReference>
<feature type="compositionally biased region" description="Polar residues" evidence="13">
    <location>
        <begin position="628"/>
        <end position="639"/>
    </location>
</feature>
<feature type="domain" description="FAD-binding PCMH-type" evidence="14">
    <location>
        <begin position="77"/>
        <end position="255"/>
    </location>
</feature>
<evidence type="ECO:0000256" key="2">
    <source>
        <dbReference type="ARBA" id="ARBA00004191"/>
    </source>
</evidence>
<dbReference type="Gene3D" id="3.30.465.10">
    <property type="match status" value="1"/>
</dbReference>
<protein>
    <recommendedName>
        <fullName evidence="14">FAD-binding PCMH-type domain-containing protein</fullName>
    </recommendedName>
</protein>
<gene>
    <name evidence="15" type="ORF">BRAPAZ1V2_A02P35670.2</name>
</gene>
<dbReference type="Gene3D" id="3.40.462.20">
    <property type="match status" value="1"/>
</dbReference>
<keyword evidence="5" id="KW-0964">Secreted</keyword>
<keyword evidence="4" id="KW-0134">Cell wall</keyword>
<keyword evidence="7" id="KW-0732">Signal</keyword>
<evidence type="ECO:0000256" key="13">
    <source>
        <dbReference type="SAM" id="MobiDB-lite"/>
    </source>
</evidence>
<feature type="compositionally biased region" description="Basic and acidic residues" evidence="13">
    <location>
        <begin position="522"/>
        <end position="535"/>
    </location>
</feature>
<dbReference type="AlphaFoldDB" id="A0A8D9H814"/>
<comment type="subcellular location">
    <subcellularLocation>
        <location evidence="2">Secreted</location>
        <location evidence="2">Cell wall</location>
    </subcellularLocation>
</comment>
<feature type="compositionally biased region" description="Basic and acidic residues" evidence="13">
    <location>
        <begin position="569"/>
        <end position="589"/>
    </location>
</feature>
<dbReference type="PANTHER" id="PTHR32448">
    <property type="entry name" value="OS08G0158400 PROTEIN"/>
    <property type="match status" value="1"/>
</dbReference>
<accession>A0A8D9H814</accession>
<dbReference type="InterPro" id="IPR016166">
    <property type="entry name" value="FAD-bd_PCMH"/>
</dbReference>
<proteinExistence type="inferred from homology"/>
<evidence type="ECO:0000256" key="11">
    <source>
        <dbReference type="ARBA" id="ARBA00023157"/>
    </source>
</evidence>
<keyword evidence="6" id="KW-0285">Flavoprotein</keyword>
<evidence type="ECO:0000259" key="14">
    <source>
        <dbReference type="PROSITE" id="PS51387"/>
    </source>
</evidence>
<sequence>MKKSKALTAISFLALYFSFYKITLISSTSLQDDFINCLHENTNVDFPLVKTFFTPERNASMFNKVLESRAQNLRYLTTSMPKPWFIFKPVHESHVQASIICSKKLGVHLCVRSGGHDYEGLSYVSRLDSPFVLIDLSKLRKINVDIEDNTAWVQSGATIGELYYRIAQKSKIHGFPAGIISTVGIGGHITGGAYGSMLRKFGLAADNVLDAKIVDANGKLLNRTSMGEDLFWAIRGGGGGSFGIIVAWKIKLVPVPETVTVFNIIKTLEEDTGFKILSKWQRIAYNLVEELHIRVLFRVTGNKTVTSNYTGQFLGEKGTLMEIMKKDFPELGLTEVDCFEMSWIDSIVFNAGFPTPSPIEVLLEPKTPFGKNYFKAKSDFAKEPIPVLGLREMFKRLIEVDVASILLIPYGGMMAKIPDFATPFPHRNGTIFKIHYGTSWTSENDKSANKRMKSIRDMYSCMKPYVSSNPRQAYVNYRDLDLGKNKKNSKVNFIKAQKWGANYFKNNFNRLVKIKTKTATEREVQVCHRRGDPPRETTALWRRVTETRSPPRETPTASLSGEDQETEAESSRFRDRNGDSSKKRKRDLESIEVSRGIAEPSRFESRTTESRENERRRLLLSEIDASYDTCTPSTDASSA</sequence>
<evidence type="ECO:0000256" key="8">
    <source>
        <dbReference type="ARBA" id="ARBA00022741"/>
    </source>
</evidence>
<keyword evidence="10" id="KW-0560">Oxidoreductase</keyword>
<dbReference type="PROSITE" id="PS51387">
    <property type="entry name" value="FAD_PCMH"/>
    <property type="match status" value="1"/>
</dbReference>
<keyword evidence="12" id="KW-0325">Glycoprotein</keyword>
<dbReference type="EMBL" id="LS974618">
    <property type="protein sequence ID" value="CAG7894615.1"/>
    <property type="molecule type" value="Genomic_DNA"/>
</dbReference>
<evidence type="ECO:0000256" key="7">
    <source>
        <dbReference type="ARBA" id="ARBA00022729"/>
    </source>
</evidence>
<dbReference type="GO" id="GO:0016491">
    <property type="term" value="F:oxidoreductase activity"/>
    <property type="evidence" value="ECO:0007669"/>
    <property type="project" value="UniProtKB-KW"/>
</dbReference>
<evidence type="ECO:0000256" key="9">
    <source>
        <dbReference type="ARBA" id="ARBA00022827"/>
    </source>
</evidence>
<name>A0A8D9H814_BRACM</name>
<comment type="similarity">
    <text evidence="3">Belongs to the oxygen-dependent FAD-linked oxidoreductase family.</text>
</comment>
<evidence type="ECO:0000256" key="6">
    <source>
        <dbReference type="ARBA" id="ARBA00022630"/>
    </source>
</evidence>
<evidence type="ECO:0000313" key="16">
    <source>
        <dbReference type="Proteomes" id="UP000694005"/>
    </source>
</evidence>
<keyword evidence="11" id="KW-1015">Disulfide bond</keyword>
<dbReference type="Pfam" id="PF01565">
    <property type="entry name" value="FAD_binding_4"/>
    <property type="match status" value="1"/>
</dbReference>